<dbReference type="CDD" id="cd01347">
    <property type="entry name" value="ligand_gated_channel"/>
    <property type="match status" value="1"/>
</dbReference>
<evidence type="ECO:0000256" key="5">
    <source>
        <dbReference type="ARBA" id="ARBA00022692"/>
    </source>
</evidence>
<dbReference type="Gene3D" id="2.60.40.1120">
    <property type="entry name" value="Carboxypeptidase-like, regulatory domain"/>
    <property type="match status" value="1"/>
</dbReference>
<protein>
    <recommendedName>
        <fullName evidence="17">TonB-dependent receptor</fullName>
    </recommendedName>
</protein>
<comment type="caution">
    <text evidence="15">The sequence shown here is derived from an EMBL/GenBank/DDBJ whole genome shotgun (WGS) entry which is preliminary data.</text>
</comment>
<keyword evidence="9 11" id="KW-0472">Membrane</keyword>
<dbReference type="InterPro" id="IPR000531">
    <property type="entry name" value="Beta-barrel_TonB"/>
</dbReference>
<keyword evidence="5 11" id="KW-0812">Transmembrane</keyword>
<dbReference type="Pfam" id="PF13715">
    <property type="entry name" value="CarbopepD_reg_2"/>
    <property type="match status" value="1"/>
</dbReference>
<keyword evidence="2 11" id="KW-0813">Transport</keyword>
<dbReference type="EMBL" id="MQWD01000001">
    <property type="protein sequence ID" value="PAP78842.1"/>
    <property type="molecule type" value="Genomic_DNA"/>
</dbReference>
<evidence type="ECO:0000313" key="16">
    <source>
        <dbReference type="Proteomes" id="UP000216339"/>
    </source>
</evidence>
<evidence type="ECO:0000256" key="10">
    <source>
        <dbReference type="ARBA" id="ARBA00023237"/>
    </source>
</evidence>
<dbReference type="PANTHER" id="PTHR32552:SF81">
    <property type="entry name" value="TONB-DEPENDENT OUTER MEMBRANE RECEPTOR"/>
    <property type="match status" value="1"/>
</dbReference>
<dbReference type="AlphaFoldDB" id="A0A271J5P8"/>
<keyword evidence="6" id="KW-0408">Iron</keyword>
<gene>
    <name evidence="15" type="ORF">BSZ37_17795</name>
</gene>
<dbReference type="PROSITE" id="PS52016">
    <property type="entry name" value="TONB_DEPENDENT_REC_3"/>
    <property type="match status" value="1"/>
</dbReference>
<dbReference type="InterPro" id="IPR039426">
    <property type="entry name" value="TonB-dep_rcpt-like"/>
</dbReference>
<name>A0A271J5P8_9BACT</name>
<dbReference type="InterPro" id="IPR008969">
    <property type="entry name" value="CarboxyPept-like_regulatory"/>
</dbReference>
<dbReference type="SUPFAM" id="SSF49464">
    <property type="entry name" value="Carboxypeptidase regulatory domain-like"/>
    <property type="match status" value="1"/>
</dbReference>
<keyword evidence="7" id="KW-0406">Ion transport</keyword>
<evidence type="ECO:0000256" key="9">
    <source>
        <dbReference type="ARBA" id="ARBA00023136"/>
    </source>
</evidence>
<keyword evidence="10 11" id="KW-0998">Cell outer membrane</keyword>
<evidence type="ECO:0000259" key="13">
    <source>
        <dbReference type="Pfam" id="PF00593"/>
    </source>
</evidence>
<dbReference type="InterPro" id="IPR036942">
    <property type="entry name" value="Beta-barrel_TonB_sf"/>
</dbReference>
<evidence type="ECO:0000256" key="1">
    <source>
        <dbReference type="ARBA" id="ARBA00004571"/>
    </source>
</evidence>
<comment type="similarity">
    <text evidence="11 12">Belongs to the TonB-dependent receptor family.</text>
</comment>
<evidence type="ECO:0000256" key="4">
    <source>
        <dbReference type="ARBA" id="ARBA00022496"/>
    </source>
</evidence>
<accession>A0A271J5P8</accession>
<dbReference type="Proteomes" id="UP000216339">
    <property type="component" value="Unassembled WGS sequence"/>
</dbReference>
<evidence type="ECO:0000259" key="14">
    <source>
        <dbReference type="Pfam" id="PF07715"/>
    </source>
</evidence>
<dbReference type="SUPFAM" id="SSF56935">
    <property type="entry name" value="Porins"/>
    <property type="match status" value="1"/>
</dbReference>
<feature type="domain" description="TonB-dependent receptor plug" evidence="14">
    <location>
        <begin position="110"/>
        <end position="216"/>
    </location>
</feature>
<feature type="domain" description="TonB-dependent receptor-like beta-barrel" evidence="13">
    <location>
        <begin position="287"/>
        <end position="724"/>
    </location>
</feature>
<evidence type="ECO:0000256" key="8">
    <source>
        <dbReference type="ARBA" id="ARBA00023077"/>
    </source>
</evidence>
<dbReference type="InterPro" id="IPR037066">
    <property type="entry name" value="Plug_dom_sf"/>
</dbReference>
<keyword evidence="4" id="KW-0410">Iron transport</keyword>
<dbReference type="Pfam" id="PF07715">
    <property type="entry name" value="Plug"/>
    <property type="match status" value="1"/>
</dbReference>
<sequence>MALLLGPPAAAQVSSTAVSGRVLDAETEAALPGVTVLVDGSTLGTSTDETGRFRFVLPRPEATLTVSFIGYRTERVAAHAGGDLTVRLAPSTSDLQPVVVTGSRTARARAEAPVALSAITAADLQATRPNLLADALNRAPGVYMADLGNEQHAMSIRQPISYKPFYVYLEDGVPIRPAGLFNHNALIEVNMAAADQIEIVRGPGSSLYGAGAIGGAVNVSTPAPSVAPLGEVALRGGGAGYGRADLEVSGTAGGTGLYAGGYVAGQRGGFREHSDYEKASLSLRADRALGDWQLSATASLHSLTTDTDGSLDSTNFFGNGVTSQQTFTNREVRAGRASLRADRVWSARQRTTATLFGRANRVGQTPHYRLRLNAADPTRASGEVNDNAFQSVGLLAQHEAVFSRARLLVGGIVDLTPAGYVANYIDVRRDPATGVFTGFTATDSLLTDYDVTLTNLAAFAQGEVEPVERLKLVAGVRVDRVGYDLDNHLPSGSFSGAADRSDTFSRVTPRVGAVYAVTPQTGLYANASQGFLPPEAGELYRGVQVPTLRPATFDSYEIGGFVQALGGRLAADASVYRMTGQDEIVSVRQPDGSSQDQNAGATRHEGVELALAIQPASAVTVRLSGTAAQHTYLDFLVDEREGRELRYDGNRMELAPEHVVNAEVAVRPPALRGLRLAAEVQRVGPYWMDPQNTARYDGHTVLNLRAQYAGDRLGGLELWANLLNATDALYATTAAVSFGRKQYTPGLPRSVTVGLGYHFGR</sequence>
<dbReference type="GO" id="GO:0006826">
    <property type="term" value="P:iron ion transport"/>
    <property type="evidence" value="ECO:0007669"/>
    <property type="project" value="UniProtKB-KW"/>
</dbReference>
<dbReference type="Pfam" id="PF00593">
    <property type="entry name" value="TonB_dep_Rec_b-barrel"/>
    <property type="match status" value="1"/>
</dbReference>
<evidence type="ECO:0000256" key="2">
    <source>
        <dbReference type="ARBA" id="ARBA00022448"/>
    </source>
</evidence>
<proteinExistence type="inferred from homology"/>
<dbReference type="Gene3D" id="2.170.130.10">
    <property type="entry name" value="TonB-dependent receptor, plug domain"/>
    <property type="match status" value="1"/>
</dbReference>
<comment type="subcellular location">
    <subcellularLocation>
        <location evidence="1 11">Cell outer membrane</location>
        <topology evidence="1 11">Multi-pass membrane protein</topology>
    </subcellularLocation>
</comment>
<evidence type="ECO:0000256" key="6">
    <source>
        <dbReference type="ARBA" id="ARBA00023004"/>
    </source>
</evidence>
<evidence type="ECO:0008006" key="17">
    <source>
        <dbReference type="Google" id="ProtNLM"/>
    </source>
</evidence>
<keyword evidence="3 11" id="KW-1134">Transmembrane beta strand</keyword>
<dbReference type="Gene3D" id="2.40.170.20">
    <property type="entry name" value="TonB-dependent receptor, beta-barrel domain"/>
    <property type="match status" value="1"/>
</dbReference>
<reference evidence="15 16" key="1">
    <citation type="submission" date="2016-11" db="EMBL/GenBank/DDBJ databases">
        <title>Study of marine rhodopsin-containing bacteria.</title>
        <authorList>
            <person name="Yoshizawa S."/>
            <person name="Kumagai Y."/>
            <person name="Kogure K."/>
        </authorList>
    </citation>
    <scope>NUCLEOTIDE SEQUENCE [LARGE SCALE GENOMIC DNA]</scope>
    <source>
        <strain evidence="15 16">SAORIC-28</strain>
    </source>
</reference>
<evidence type="ECO:0000256" key="7">
    <source>
        <dbReference type="ARBA" id="ARBA00023065"/>
    </source>
</evidence>
<evidence type="ECO:0000313" key="15">
    <source>
        <dbReference type="EMBL" id="PAP78842.1"/>
    </source>
</evidence>
<evidence type="ECO:0000256" key="12">
    <source>
        <dbReference type="RuleBase" id="RU003357"/>
    </source>
</evidence>
<keyword evidence="16" id="KW-1185">Reference proteome</keyword>
<evidence type="ECO:0000256" key="3">
    <source>
        <dbReference type="ARBA" id="ARBA00022452"/>
    </source>
</evidence>
<keyword evidence="8 12" id="KW-0798">TonB box</keyword>
<dbReference type="InterPro" id="IPR012910">
    <property type="entry name" value="Plug_dom"/>
</dbReference>
<organism evidence="15 16">
    <name type="scientific">Rubrivirga marina</name>
    <dbReference type="NCBI Taxonomy" id="1196024"/>
    <lineage>
        <taxon>Bacteria</taxon>
        <taxon>Pseudomonadati</taxon>
        <taxon>Rhodothermota</taxon>
        <taxon>Rhodothermia</taxon>
        <taxon>Rhodothermales</taxon>
        <taxon>Rubricoccaceae</taxon>
        <taxon>Rubrivirga</taxon>
    </lineage>
</organism>
<dbReference type="GO" id="GO:0009279">
    <property type="term" value="C:cell outer membrane"/>
    <property type="evidence" value="ECO:0007669"/>
    <property type="project" value="UniProtKB-SubCell"/>
</dbReference>
<evidence type="ECO:0000256" key="11">
    <source>
        <dbReference type="PROSITE-ProRule" id="PRU01360"/>
    </source>
</evidence>
<dbReference type="PANTHER" id="PTHR32552">
    <property type="entry name" value="FERRICHROME IRON RECEPTOR-RELATED"/>
    <property type="match status" value="1"/>
</dbReference>